<evidence type="ECO:0000256" key="3">
    <source>
        <dbReference type="ARBA" id="ARBA00022679"/>
    </source>
</evidence>
<comment type="cofactor">
    <cofactor evidence="1">
        <name>pyridoxal 5'-phosphate</name>
        <dbReference type="ChEBI" id="CHEBI:597326"/>
    </cofactor>
</comment>
<dbReference type="Gene3D" id="3.40.640.10">
    <property type="entry name" value="Type I PLP-dependent aspartate aminotransferase-like (Major domain)"/>
    <property type="match status" value="1"/>
</dbReference>
<reference evidence="6 7" key="1">
    <citation type="journal article" date="2019" name="Int. J. Syst. Evol. Microbiol.">
        <title>The Global Catalogue of Microorganisms (GCM) 10K type strain sequencing project: providing services to taxonomists for standard genome sequencing and annotation.</title>
        <authorList>
            <consortium name="The Broad Institute Genomics Platform"/>
            <consortium name="The Broad Institute Genome Sequencing Center for Infectious Disease"/>
            <person name="Wu L."/>
            <person name="Ma J."/>
        </authorList>
    </citation>
    <scope>NUCLEOTIDE SEQUENCE [LARGE SCALE GENOMIC DNA]</scope>
    <source>
        <strain evidence="6 7">JCM 16014</strain>
    </source>
</reference>
<keyword evidence="3" id="KW-0808">Transferase</keyword>
<evidence type="ECO:0000256" key="4">
    <source>
        <dbReference type="ARBA" id="ARBA00022898"/>
    </source>
</evidence>
<dbReference type="InterPro" id="IPR015421">
    <property type="entry name" value="PyrdxlP-dep_Trfase_major"/>
</dbReference>
<sequence>MHRASHDQPPSLGAMTENSVGPLVLLNPGPACTTDRVRAALGRGDWCHREPEFSELLASIRSGLSRVLNVGDTHEAVVVTGSGTSAMEMAVISAVRADRSILVVRNGVYGDRLARIAEVHGITVHSVGSEWTEPADPEAVRAALAEHPDVDAVAVVQHETTTGMINPVGAIGKVAQEAGVLLLVDAISATAIEDEGHEDLNADIICGTANKGLHGLPGISFILCSAKGIERIQEVPVRSLYLNANTYLTGQRKGDVPFTPAVQVCFALDEAIKELEERGGVAARVAEYKQRAALVRAGFERLGLSVLIPEEHRSNSISMIYLPEGIAYTELHDALKDEGFVIYAGQGDLAKTFFRVSTMGELPLPVLERFLVSLETSIAKIRAGRQESALR</sequence>
<organism evidence="6 7">
    <name type="scientific">Catenulispora yoronensis</name>
    <dbReference type="NCBI Taxonomy" id="450799"/>
    <lineage>
        <taxon>Bacteria</taxon>
        <taxon>Bacillati</taxon>
        <taxon>Actinomycetota</taxon>
        <taxon>Actinomycetes</taxon>
        <taxon>Catenulisporales</taxon>
        <taxon>Catenulisporaceae</taxon>
        <taxon>Catenulispora</taxon>
    </lineage>
</organism>
<dbReference type="GO" id="GO:0008483">
    <property type="term" value="F:transaminase activity"/>
    <property type="evidence" value="ECO:0007669"/>
    <property type="project" value="UniProtKB-KW"/>
</dbReference>
<name>A0ABN2VLF8_9ACTN</name>
<dbReference type="InterPro" id="IPR015424">
    <property type="entry name" value="PyrdxlP-dep_Trfase"/>
</dbReference>
<dbReference type="Gene3D" id="3.90.1150.10">
    <property type="entry name" value="Aspartate Aminotransferase, domain 1"/>
    <property type="match status" value="1"/>
</dbReference>
<proteinExistence type="predicted"/>
<dbReference type="InterPro" id="IPR000192">
    <property type="entry name" value="Aminotrans_V_dom"/>
</dbReference>
<dbReference type="Proteomes" id="UP001500751">
    <property type="component" value="Unassembled WGS sequence"/>
</dbReference>
<dbReference type="SUPFAM" id="SSF53383">
    <property type="entry name" value="PLP-dependent transferases"/>
    <property type="match status" value="1"/>
</dbReference>
<keyword evidence="7" id="KW-1185">Reference proteome</keyword>
<dbReference type="PANTHER" id="PTHR42778:SF1">
    <property type="entry name" value="2-AMINOETHYLPHOSPHONATE--PYRUVATE TRANSAMINASE"/>
    <property type="match status" value="1"/>
</dbReference>
<gene>
    <name evidence="6" type="ORF">GCM10009839_90580</name>
</gene>
<dbReference type="Pfam" id="PF00266">
    <property type="entry name" value="Aminotran_5"/>
    <property type="match status" value="1"/>
</dbReference>
<dbReference type="InterPro" id="IPR015422">
    <property type="entry name" value="PyrdxlP-dep_Trfase_small"/>
</dbReference>
<evidence type="ECO:0000256" key="1">
    <source>
        <dbReference type="ARBA" id="ARBA00001933"/>
    </source>
</evidence>
<accession>A0ABN2VLF8</accession>
<comment type="caution">
    <text evidence="6">The sequence shown here is derived from an EMBL/GenBank/DDBJ whole genome shotgun (WGS) entry which is preliminary data.</text>
</comment>
<dbReference type="InterPro" id="IPR024169">
    <property type="entry name" value="SP_NH2Trfase/AEP_transaminase"/>
</dbReference>
<dbReference type="PIRSF" id="PIRSF000524">
    <property type="entry name" value="SPT"/>
    <property type="match status" value="1"/>
</dbReference>
<evidence type="ECO:0000256" key="2">
    <source>
        <dbReference type="ARBA" id="ARBA00022576"/>
    </source>
</evidence>
<evidence type="ECO:0000259" key="5">
    <source>
        <dbReference type="Pfam" id="PF00266"/>
    </source>
</evidence>
<feature type="domain" description="Aminotransferase class V" evidence="5">
    <location>
        <begin position="48"/>
        <end position="346"/>
    </location>
</feature>
<dbReference type="EMBL" id="BAAAQN010000099">
    <property type="protein sequence ID" value="GAA2064905.1"/>
    <property type="molecule type" value="Genomic_DNA"/>
</dbReference>
<dbReference type="PANTHER" id="PTHR42778">
    <property type="entry name" value="2-AMINOETHYLPHOSPHONATE--PYRUVATE TRANSAMINASE"/>
    <property type="match status" value="1"/>
</dbReference>
<keyword evidence="4" id="KW-0663">Pyridoxal phosphate</keyword>
<evidence type="ECO:0000313" key="7">
    <source>
        <dbReference type="Proteomes" id="UP001500751"/>
    </source>
</evidence>
<keyword evidence="2 6" id="KW-0032">Aminotransferase</keyword>
<evidence type="ECO:0000313" key="6">
    <source>
        <dbReference type="EMBL" id="GAA2064905.1"/>
    </source>
</evidence>
<protein>
    <submittedName>
        <fullName evidence="6">2-aminoethylphosphonate aminotransferase</fullName>
    </submittedName>
</protein>